<name>A0A1G4MJB1_LACFM</name>
<dbReference type="SUPFAM" id="SSF56300">
    <property type="entry name" value="Metallo-dependent phosphatases"/>
    <property type="match status" value="1"/>
</dbReference>
<dbReference type="InterPro" id="IPR004843">
    <property type="entry name" value="Calcineurin-like_PHP"/>
</dbReference>
<dbReference type="OrthoDB" id="10267127at2759"/>
<protein>
    <submittedName>
        <fullName evidence="2">LAFE_0H02674g1_1</fullName>
    </submittedName>
</protein>
<dbReference type="EMBL" id="LT598491">
    <property type="protein sequence ID" value="SCW03952.1"/>
    <property type="molecule type" value="Genomic_DNA"/>
</dbReference>
<dbReference type="GO" id="GO:0006798">
    <property type="term" value="P:polyphosphate catabolic process"/>
    <property type="evidence" value="ECO:0007669"/>
    <property type="project" value="TreeGrafter"/>
</dbReference>
<dbReference type="InterPro" id="IPR050126">
    <property type="entry name" value="Ap4A_hydrolase"/>
</dbReference>
<dbReference type="PANTHER" id="PTHR42850:SF4">
    <property type="entry name" value="ZINC-DEPENDENT ENDOPOLYPHOSPHATASE"/>
    <property type="match status" value="1"/>
</dbReference>
<dbReference type="OMA" id="WLDTCPV"/>
<dbReference type="STRING" id="4955.A0A1G4MJB1"/>
<proteinExistence type="predicted"/>
<dbReference type="GO" id="GO:0016791">
    <property type="term" value="F:phosphatase activity"/>
    <property type="evidence" value="ECO:0007669"/>
    <property type="project" value="TreeGrafter"/>
</dbReference>
<organism evidence="2 3">
    <name type="scientific">Lachancea fermentati</name>
    <name type="common">Zygosaccharomyces fermentati</name>
    <dbReference type="NCBI Taxonomy" id="4955"/>
    <lineage>
        <taxon>Eukaryota</taxon>
        <taxon>Fungi</taxon>
        <taxon>Dikarya</taxon>
        <taxon>Ascomycota</taxon>
        <taxon>Saccharomycotina</taxon>
        <taxon>Saccharomycetes</taxon>
        <taxon>Saccharomycetales</taxon>
        <taxon>Saccharomycetaceae</taxon>
        <taxon>Lachancea</taxon>
    </lineage>
</organism>
<dbReference type="PANTHER" id="PTHR42850">
    <property type="entry name" value="METALLOPHOSPHOESTERASE"/>
    <property type="match status" value="1"/>
</dbReference>
<evidence type="ECO:0000259" key="1">
    <source>
        <dbReference type="Pfam" id="PF00149"/>
    </source>
</evidence>
<dbReference type="GO" id="GO:0005737">
    <property type="term" value="C:cytoplasm"/>
    <property type="evidence" value="ECO:0007669"/>
    <property type="project" value="TreeGrafter"/>
</dbReference>
<accession>A0A1G4MJB1</accession>
<dbReference type="Gene3D" id="3.60.21.10">
    <property type="match status" value="1"/>
</dbReference>
<dbReference type="InterPro" id="IPR029052">
    <property type="entry name" value="Metallo-depent_PP-like"/>
</dbReference>
<evidence type="ECO:0000313" key="3">
    <source>
        <dbReference type="Proteomes" id="UP000190831"/>
    </source>
</evidence>
<gene>
    <name evidence="2" type="ORF">LAFE_0H02674G</name>
</gene>
<dbReference type="AlphaFoldDB" id="A0A1G4MJB1"/>
<dbReference type="Pfam" id="PF00149">
    <property type="entry name" value="Metallophos"/>
    <property type="match status" value="1"/>
</dbReference>
<keyword evidence="3" id="KW-1185">Reference proteome</keyword>
<evidence type="ECO:0000313" key="2">
    <source>
        <dbReference type="EMBL" id="SCW03952.1"/>
    </source>
</evidence>
<reference evidence="2 3" key="1">
    <citation type="submission" date="2016-03" db="EMBL/GenBank/DDBJ databases">
        <authorList>
            <person name="Devillers H."/>
        </authorList>
    </citation>
    <scope>NUCLEOTIDE SEQUENCE [LARGE SCALE GENOMIC DNA]</scope>
    <source>
        <strain evidence="2">CBS 6772</strain>
    </source>
</reference>
<sequence length="323" mass="36075">MKRAILTTSLSLLLVVSLGYSYVSWVLTARDLPRIATARSVEARESQRWVFVGDVHGMYDEFEQLLRQVGAAGFEVDATLNVASPPPQVVLLGDFISKGPHSAKVLEYLFAHLDSTHCVLGNHEVNVLFAWLNAHESRPGRRHYNPVAFSTEDYVPPVEDVNAHHHRLARQLGHRALSQLAAHCSASLRVQLAPGDDAPEGKAPRDSALYGVHAGLLPEHLDLESAPLKELTNMKYVDKRDHSHTSKTPIKHGVPWYKLWDALPASAPTVLYGHDAKTGHNIRRHTKGLDTGCFAGDRLTALEYYFHKGRWRTREHHVLCRAP</sequence>
<dbReference type="GO" id="GO:0000298">
    <property type="term" value="F:endopolyphosphatase activity"/>
    <property type="evidence" value="ECO:0007669"/>
    <property type="project" value="TreeGrafter"/>
</dbReference>
<feature type="domain" description="Calcineurin-like phosphoesterase" evidence="1">
    <location>
        <begin position="50"/>
        <end position="149"/>
    </location>
</feature>
<dbReference type="Proteomes" id="UP000190831">
    <property type="component" value="Chromosome H"/>
</dbReference>